<evidence type="ECO:0000256" key="6">
    <source>
        <dbReference type="HAMAP-Rule" id="MF_01113"/>
    </source>
</evidence>
<evidence type="ECO:0000256" key="4">
    <source>
        <dbReference type="ARBA" id="ARBA00022763"/>
    </source>
</evidence>
<keyword evidence="2 6" id="KW-0515">Mutator protein</keyword>
<dbReference type="Pfam" id="PF00817">
    <property type="entry name" value="IMS"/>
    <property type="match status" value="1"/>
</dbReference>
<dbReference type="InterPro" id="IPR001126">
    <property type="entry name" value="UmuC"/>
</dbReference>
<dbReference type="InterPro" id="IPR043502">
    <property type="entry name" value="DNA/RNA_pol_sf"/>
</dbReference>
<dbReference type="SUPFAM" id="SSF56672">
    <property type="entry name" value="DNA/RNA polymerases"/>
    <property type="match status" value="1"/>
</dbReference>
<keyword evidence="6" id="KW-0479">Metal-binding</keyword>
<dbReference type="HAMAP" id="MF_01113">
    <property type="entry name" value="DNApol_IV"/>
    <property type="match status" value="1"/>
</dbReference>
<evidence type="ECO:0000256" key="2">
    <source>
        <dbReference type="ARBA" id="ARBA00022457"/>
    </source>
</evidence>
<dbReference type="InterPro" id="IPR043128">
    <property type="entry name" value="Rev_trsase/Diguanyl_cyclase"/>
</dbReference>
<comment type="cofactor">
    <cofactor evidence="6">
        <name>Mg(2+)</name>
        <dbReference type="ChEBI" id="CHEBI:18420"/>
    </cofactor>
    <text evidence="6">Binds 2 magnesium ions per subunit.</text>
</comment>
<comment type="function">
    <text evidence="6">Poorly processive, error-prone DNA polymerase involved in untargeted mutagenesis. Copies undamaged DNA at stalled replication forks, which arise in vivo from mismatched or misaligned primer ends. These misaligned primers can be extended by PolIV. Exhibits no 3'-5' exonuclease (proofreading) activity. May be involved in translesional synthesis, in conjunction with the beta clamp from PolIII.</text>
</comment>
<gene>
    <name evidence="6" type="primary">dinB</name>
    <name evidence="8" type="ORF">WMO66_07180</name>
</gene>
<dbReference type="RefSeq" id="WP_349135729.1">
    <property type="nucleotide sequence ID" value="NZ_JBBMFF010000208.1"/>
</dbReference>
<keyword evidence="6" id="KW-0808">Transferase</keyword>
<dbReference type="Gene3D" id="3.30.70.270">
    <property type="match status" value="1"/>
</dbReference>
<feature type="binding site" evidence="6">
    <location>
        <position position="112"/>
    </location>
    <ligand>
        <name>Mg(2+)</name>
        <dbReference type="ChEBI" id="CHEBI:18420"/>
    </ligand>
</feature>
<protein>
    <recommendedName>
        <fullName evidence="6">DNA polymerase IV</fullName>
        <shortName evidence="6">Pol IV</shortName>
        <ecNumber evidence="6">2.7.7.7</ecNumber>
    </recommendedName>
</protein>
<feature type="domain" description="UmuC" evidence="7">
    <location>
        <begin position="5"/>
        <end position="194"/>
    </location>
</feature>
<dbReference type="InterPro" id="IPR022880">
    <property type="entry name" value="DNApol_IV"/>
</dbReference>
<proteinExistence type="inferred from homology"/>
<dbReference type="EMBL" id="JBBMFF010000208">
    <property type="protein sequence ID" value="MEQ2511029.1"/>
    <property type="molecule type" value="Genomic_DNA"/>
</dbReference>
<keyword evidence="3 6" id="KW-0548">Nucleotidyltransferase</keyword>
<dbReference type="InterPro" id="IPR050116">
    <property type="entry name" value="DNA_polymerase-Y"/>
</dbReference>
<keyword evidence="6" id="KW-0234">DNA repair</keyword>
<evidence type="ECO:0000313" key="8">
    <source>
        <dbReference type="EMBL" id="MEQ2511029.1"/>
    </source>
</evidence>
<evidence type="ECO:0000256" key="3">
    <source>
        <dbReference type="ARBA" id="ARBA00022695"/>
    </source>
</evidence>
<keyword evidence="5 6" id="KW-0239">DNA-directed DNA polymerase</keyword>
<evidence type="ECO:0000256" key="5">
    <source>
        <dbReference type="ARBA" id="ARBA00022932"/>
    </source>
</evidence>
<accession>A0ABV1G6Q4</accession>
<keyword evidence="9" id="KW-1185">Reference proteome</keyword>
<dbReference type="PROSITE" id="PS50173">
    <property type="entry name" value="UMUC"/>
    <property type="match status" value="1"/>
</dbReference>
<dbReference type="InterPro" id="IPR036775">
    <property type="entry name" value="DNA_pol_Y-fam_lit_finger_sf"/>
</dbReference>
<keyword evidence="6" id="KW-0963">Cytoplasm</keyword>
<keyword evidence="4 6" id="KW-0227">DNA damage</keyword>
<comment type="caution">
    <text evidence="8">The sequence shown here is derived from an EMBL/GenBank/DDBJ whole genome shotgun (WGS) entry which is preliminary data.</text>
</comment>
<sequence>MSRVIFHVDVNSAFLSWSAAYRVRVLGEQEDLRGIPSAVAGERAERHGIILAKSIPAKKCGVKTGEQIFLAQQKCPGLKLVPPDYALYVEASRCFIALLREFAPVVEQYSIDEAWADLSGTEGLYGSPVAAAELLRTRIREELGFTVNIGISSNKLLAKMAGEFEKPDKVHTLFPEEVPQKLWPLPVRELFMLGPATERRLNRIGIHTIGELAQADPGLVLHYLNKPGLALWHSANGRCSEELLPQPEANKGYGNSTTLPADVTTEAGAQRVLLSLCETVAMRLRRDGKAARCISVSLRSADFVTFSHQTMLREAVHGTEELFRCACRVFAEAWDGQTPLRQLGVQATRLEEPQPRQLDLFAVGGAQQYARKAILDGTVDALREKYGEGVIRRARFTGADTVLAGGLSRERRTGITKPLDAE</sequence>
<comment type="subcellular location">
    <subcellularLocation>
        <location evidence="6">Cytoplasm</location>
    </subcellularLocation>
</comment>
<keyword evidence="6" id="KW-0460">Magnesium</keyword>
<evidence type="ECO:0000313" key="9">
    <source>
        <dbReference type="Proteomes" id="UP001491552"/>
    </source>
</evidence>
<name>A0ABV1G6Q4_9FIRM</name>
<dbReference type="Pfam" id="PF11799">
    <property type="entry name" value="IMS_C"/>
    <property type="match status" value="1"/>
</dbReference>
<keyword evidence="6" id="KW-0238">DNA-binding</keyword>
<dbReference type="InterPro" id="IPR017961">
    <property type="entry name" value="DNA_pol_Y-fam_little_finger"/>
</dbReference>
<dbReference type="EC" id="2.7.7.7" evidence="6"/>
<dbReference type="Proteomes" id="UP001491552">
    <property type="component" value="Unassembled WGS sequence"/>
</dbReference>
<keyword evidence="6" id="KW-0235">DNA replication</keyword>
<comment type="similarity">
    <text evidence="1 6">Belongs to the DNA polymerase type-Y family.</text>
</comment>
<evidence type="ECO:0000259" key="7">
    <source>
        <dbReference type="PROSITE" id="PS50173"/>
    </source>
</evidence>
<dbReference type="Pfam" id="PF11798">
    <property type="entry name" value="IMS_HHH"/>
    <property type="match status" value="1"/>
</dbReference>
<comment type="subunit">
    <text evidence="6">Monomer.</text>
</comment>
<dbReference type="SUPFAM" id="SSF100879">
    <property type="entry name" value="Lesion bypass DNA polymerase (Y-family), little finger domain"/>
    <property type="match status" value="1"/>
</dbReference>
<dbReference type="InterPro" id="IPR024728">
    <property type="entry name" value="PolY_HhH_motif"/>
</dbReference>
<dbReference type="PANTHER" id="PTHR11076">
    <property type="entry name" value="DNA REPAIR POLYMERASE UMUC / TRANSFERASE FAMILY MEMBER"/>
    <property type="match status" value="1"/>
</dbReference>
<feature type="binding site" evidence="6">
    <location>
        <position position="9"/>
    </location>
    <ligand>
        <name>Mg(2+)</name>
        <dbReference type="ChEBI" id="CHEBI:18420"/>
    </ligand>
</feature>
<feature type="active site" evidence="6">
    <location>
        <position position="113"/>
    </location>
</feature>
<dbReference type="CDD" id="cd03586">
    <property type="entry name" value="PolY_Pol_IV_kappa"/>
    <property type="match status" value="1"/>
</dbReference>
<comment type="catalytic activity">
    <reaction evidence="6">
        <text>DNA(n) + a 2'-deoxyribonucleoside 5'-triphosphate = DNA(n+1) + diphosphate</text>
        <dbReference type="Rhea" id="RHEA:22508"/>
        <dbReference type="Rhea" id="RHEA-COMP:17339"/>
        <dbReference type="Rhea" id="RHEA-COMP:17340"/>
        <dbReference type="ChEBI" id="CHEBI:33019"/>
        <dbReference type="ChEBI" id="CHEBI:61560"/>
        <dbReference type="ChEBI" id="CHEBI:173112"/>
        <dbReference type="EC" id="2.7.7.7"/>
    </reaction>
</comment>
<dbReference type="Gene3D" id="3.40.1170.60">
    <property type="match status" value="1"/>
</dbReference>
<reference evidence="8 9" key="1">
    <citation type="submission" date="2024-03" db="EMBL/GenBank/DDBJ databases">
        <title>Human intestinal bacterial collection.</title>
        <authorList>
            <person name="Pauvert C."/>
            <person name="Hitch T.C.A."/>
            <person name="Clavel T."/>
        </authorList>
    </citation>
    <scope>NUCLEOTIDE SEQUENCE [LARGE SCALE GENOMIC DNA]</scope>
    <source>
        <strain evidence="8 9">CLA-AA-H192</strain>
    </source>
</reference>
<organism evidence="8 9">
    <name type="scientific">Faecousia intestinalis</name>
    <dbReference type="NCBI Taxonomy" id="3133167"/>
    <lineage>
        <taxon>Bacteria</taxon>
        <taxon>Bacillati</taxon>
        <taxon>Bacillota</taxon>
        <taxon>Clostridia</taxon>
        <taxon>Eubacteriales</taxon>
        <taxon>Oscillospiraceae</taxon>
        <taxon>Faecousia</taxon>
    </lineage>
</organism>
<dbReference type="Gene3D" id="3.30.1490.100">
    <property type="entry name" value="DNA polymerase, Y-family, little finger domain"/>
    <property type="match status" value="1"/>
</dbReference>
<dbReference type="PANTHER" id="PTHR11076:SF35">
    <property type="entry name" value="DNA REPAIR PROTEIN HOMOLOG YOBH"/>
    <property type="match status" value="1"/>
</dbReference>
<dbReference type="Gene3D" id="1.10.150.20">
    <property type="entry name" value="5' to 3' exonuclease, C-terminal subdomain"/>
    <property type="match status" value="1"/>
</dbReference>
<evidence type="ECO:0000256" key="1">
    <source>
        <dbReference type="ARBA" id="ARBA00010945"/>
    </source>
</evidence>
<feature type="site" description="Substrate discrimination" evidence="6">
    <location>
        <position position="14"/>
    </location>
</feature>